<sequence>MAFSFGITLAAGTLLGFYGGNWLDRRLGTSPWLMLAGALLGIGAGFYSIFNELRALERDIKNRTTDARNKSRRD</sequence>
<dbReference type="EMBL" id="MDDC01000019">
    <property type="protein sequence ID" value="OIQ57567.1"/>
    <property type="molecule type" value="Genomic_DNA"/>
</dbReference>
<keyword evidence="1" id="KW-0472">Membrane</keyword>
<proteinExistence type="predicted"/>
<keyword evidence="1" id="KW-0812">Transmembrane</keyword>
<feature type="transmembrane region" description="Helical" evidence="1">
    <location>
        <begin position="32"/>
        <end position="50"/>
    </location>
</feature>
<organism evidence="2 3">
    <name type="scientific">Neomoorella thermoacetica</name>
    <name type="common">Clostridium thermoaceticum</name>
    <dbReference type="NCBI Taxonomy" id="1525"/>
    <lineage>
        <taxon>Bacteria</taxon>
        <taxon>Bacillati</taxon>
        <taxon>Bacillota</taxon>
        <taxon>Clostridia</taxon>
        <taxon>Neomoorellales</taxon>
        <taxon>Neomoorellaceae</taxon>
        <taxon>Neomoorella</taxon>
    </lineage>
</organism>
<evidence type="ECO:0000313" key="3">
    <source>
        <dbReference type="Proteomes" id="UP000182811"/>
    </source>
</evidence>
<evidence type="ECO:0000313" key="2">
    <source>
        <dbReference type="EMBL" id="OIQ57567.1"/>
    </source>
</evidence>
<name>A0A1J5NNZ1_NEOTH</name>
<keyword evidence="1" id="KW-1133">Transmembrane helix</keyword>
<dbReference type="Proteomes" id="UP000182811">
    <property type="component" value="Unassembled WGS sequence"/>
</dbReference>
<dbReference type="Pfam" id="PF09527">
    <property type="entry name" value="ATPase_gene1"/>
    <property type="match status" value="1"/>
</dbReference>
<reference evidence="2 3" key="1">
    <citation type="submission" date="2016-08" db="EMBL/GenBank/DDBJ databases">
        <title>Genome-based comparison of Moorella thermoacetic strains.</title>
        <authorList>
            <person name="Poehlein A."/>
            <person name="Bengelsdorf F.R."/>
            <person name="Esser C."/>
            <person name="Duerre P."/>
            <person name="Daniel R."/>
        </authorList>
    </citation>
    <scope>NUCLEOTIDE SEQUENCE [LARGE SCALE GENOMIC DNA]</scope>
    <source>
        <strain evidence="2 3">DSM 21394</strain>
    </source>
</reference>
<dbReference type="AlphaFoldDB" id="A0A1J5NNZ1"/>
<protein>
    <submittedName>
        <fullName evidence="2">Putative F0F1-ATPase subunit</fullName>
    </submittedName>
</protein>
<comment type="caution">
    <text evidence="2">The sequence shown here is derived from an EMBL/GenBank/DDBJ whole genome shotgun (WGS) entry which is preliminary data.</text>
</comment>
<gene>
    <name evidence="2" type="ORF">MOTE_22470</name>
</gene>
<evidence type="ECO:0000256" key="1">
    <source>
        <dbReference type="SAM" id="Phobius"/>
    </source>
</evidence>
<dbReference type="InterPro" id="IPR032820">
    <property type="entry name" value="ATPase_put"/>
</dbReference>
<accession>A0A1J5NNZ1</accession>